<dbReference type="Proteomes" id="UP000287651">
    <property type="component" value="Unassembled WGS sequence"/>
</dbReference>
<evidence type="ECO:0000256" key="1">
    <source>
        <dbReference type="SAM" id="Phobius"/>
    </source>
</evidence>
<gene>
    <name evidence="2" type="ORF">B296_00023113</name>
</gene>
<keyword evidence="1" id="KW-0812">Transmembrane</keyword>
<sequence length="115" mass="12709">MSLCICICVDTDIDAEQPFASASTSMQMPSDVGLTCIVGIDIVAKRHRHRCQYALEVEAPSRMKGVSRMKVYPMPTTGRDLIRFSVGQVLFVSLAHGFVALLVLSYTLRQNHHIG</sequence>
<evidence type="ECO:0000313" key="2">
    <source>
        <dbReference type="EMBL" id="RRT80818.1"/>
    </source>
</evidence>
<feature type="transmembrane region" description="Helical" evidence="1">
    <location>
        <begin position="89"/>
        <end position="108"/>
    </location>
</feature>
<dbReference type="EMBL" id="AMZH03001054">
    <property type="protein sequence ID" value="RRT80818.1"/>
    <property type="molecule type" value="Genomic_DNA"/>
</dbReference>
<organism evidence="2 3">
    <name type="scientific">Ensete ventricosum</name>
    <name type="common">Abyssinian banana</name>
    <name type="synonym">Musa ensete</name>
    <dbReference type="NCBI Taxonomy" id="4639"/>
    <lineage>
        <taxon>Eukaryota</taxon>
        <taxon>Viridiplantae</taxon>
        <taxon>Streptophyta</taxon>
        <taxon>Embryophyta</taxon>
        <taxon>Tracheophyta</taxon>
        <taxon>Spermatophyta</taxon>
        <taxon>Magnoliopsida</taxon>
        <taxon>Liliopsida</taxon>
        <taxon>Zingiberales</taxon>
        <taxon>Musaceae</taxon>
        <taxon>Ensete</taxon>
    </lineage>
</organism>
<evidence type="ECO:0000313" key="3">
    <source>
        <dbReference type="Proteomes" id="UP000287651"/>
    </source>
</evidence>
<comment type="caution">
    <text evidence="2">The sequence shown here is derived from an EMBL/GenBank/DDBJ whole genome shotgun (WGS) entry which is preliminary data.</text>
</comment>
<name>A0A427AX35_ENSVE</name>
<keyword evidence="1" id="KW-1133">Transmembrane helix</keyword>
<reference evidence="2 3" key="1">
    <citation type="journal article" date="2014" name="Agronomy (Basel)">
        <title>A Draft Genome Sequence for Ensete ventricosum, the Drought-Tolerant Tree Against Hunger.</title>
        <authorList>
            <person name="Harrison J."/>
            <person name="Moore K.A."/>
            <person name="Paszkiewicz K."/>
            <person name="Jones T."/>
            <person name="Grant M."/>
            <person name="Ambacheew D."/>
            <person name="Muzemil S."/>
            <person name="Studholme D.J."/>
        </authorList>
    </citation>
    <scope>NUCLEOTIDE SEQUENCE [LARGE SCALE GENOMIC DNA]</scope>
</reference>
<proteinExistence type="predicted"/>
<dbReference type="AlphaFoldDB" id="A0A427AX35"/>
<accession>A0A427AX35</accession>
<protein>
    <submittedName>
        <fullName evidence="2">Uncharacterized protein</fullName>
    </submittedName>
</protein>
<keyword evidence="1" id="KW-0472">Membrane</keyword>